<keyword evidence="2" id="KW-1185">Reference proteome</keyword>
<dbReference type="AlphaFoldDB" id="A0ABD0JGN4"/>
<reference evidence="1 2" key="1">
    <citation type="journal article" date="2023" name="Sci. Data">
        <title>Genome assembly of the Korean intertidal mud-creeper Batillaria attramentaria.</title>
        <authorList>
            <person name="Patra A.K."/>
            <person name="Ho P.T."/>
            <person name="Jun S."/>
            <person name="Lee S.J."/>
            <person name="Kim Y."/>
            <person name="Won Y.J."/>
        </authorList>
    </citation>
    <scope>NUCLEOTIDE SEQUENCE [LARGE SCALE GENOMIC DNA]</scope>
    <source>
        <strain evidence="1">Wonlab-2016</strain>
    </source>
</reference>
<comment type="caution">
    <text evidence="1">The sequence shown here is derived from an EMBL/GenBank/DDBJ whole genome shotgun (WGS) entry which is preliminary data.</text>
</comment>
<organism evidence="1 2">
    <name type="scientific">Batillaria attramentaria</name>
    <dbReference type="NCBI Taxonomy" id="370345"/>
    <lineage>
        <taxon>Eukaryota</taxon>
        <taxon>Metazoa</taxon>
        <taxon>Spiralia</taxon>
        <taxon>Lophotrochozoa</taxon>
        <taxon>Mollusca</taxon>
        <taxon>Gastropoda</taxon>
        <taxon>Caenogastropoda</taxon>
        <taxon>Sorbeoconcha</taxon>
        <taxon>Cerithioidea</taxon>
        <taxon>Batillariidae</taxon>
        <taxon>Batillaria</taxon>
    </lineage>
</organism>
<proteinExistence type="predicted"/>
<name>A0ABD0JGN4_9CAEN</name>
<accession>A0ABD0JGN4</accession>
<sequence length="131" mass="14794">MKVSSVNVETALSGREFQSERVSGEYRFAEVQVRQGFLCSWWACPLLILVSYNRRSLHCKTACPFMVLYSRVNFLCTYIASVRVIRAGQAFVLRTLEVFLCLFRTKRAALLCTSLANVLLMVLTPDCAGVL</sequence>
<dbReference type="Proteomes" id="UP001519460">
    <property type="component" value="Unassembled WGS sequence"/>
</dbReference>
<gene>
    <name evidence="1" type="ORF">BaRGS_00034999</name>
</gene>
<evidence type="ECO:0000313" key="1">
    <source>
        <dbReference type="EMBL" id="KAK7473776.1"/>
    </source>
</evidence>
<dbReference type="EMBL" id="JACVVK020000458">
    <property type="protein sequence ID" value="KAK7473776.1"/>
    <property type="molecule type" value="Genomic_DNA"/>
</dbReference>
<evidence type="ECO:0000313" key="2">
    <source>
        <dbReference type="Proteomes" id="UP001519460"/>
    </source>
</evidence>
<protein>
    <submittedName>
        <fullName evidence="1">Uncharacterized protein</fullName>
    </submittedName>
</protein>